<dbReference type="AlphaFoldDB" id="A0A6C0HQT1"/>
<protein>
    <submittedName>
        <fullName evidence="1">Uncharacterized protein</fullName>
    </submittedName>
</protein>
<name>A0A6C0HQT1_9ZZZZ</name>
<reference evidence="1" key="1">
    <citation type="journal article" date="2020" name="Nature">
        <title>Giant virus diversity and host interactions through global metagenomics.</title>
        <authorList>
            <person name="Schulz F."/>
            <person name="Roux S."/>
            <person name="Paez-Espino D."/>
            <person name="Jungbluth S."/>
            <person name="Walsh D.A."/>
            <person name="Denef V.J."/>
            <person name="McMahon K.D."/>
            <person name="Konstantinidis K.T."/>
            <person name="Eloe-Fadrosh E.A."/>
            <person name="Kyrpides N.C."/>
            <person name="Woyke T."/>
        </authorList>
    </citation>
    <scope>NUCLEOTIDE SEQUENCE</scope>
    <source>
        <strain evidence="1">GVMAG-M-3300023184-167</strain>
    </source>
</reference>
<evidence type="ECO:0000313" key="1">
    <source>
        <dbReference type="EMBL" id="QHT83032.1"/>
    </source>
</evidence>
<accession>A0A6C0HQT1</accession>
<proteinExistence type="predicted"/>
<dbReference type="EMBL" id="MN740006">
    <property type="protein sequence ID" value="QHT83032.1"/>
    <property type="molecule type" value="Genomic_DNA"/>
</dbReference>
<organism evidence="1">
    <name type="scientific">viral metagenome</name>
    <dbReference type="NCBI Taxonomy" id="1070528"/>
    <lineage>
        <taxon>unclassified sequences</taxon>
        <taxon>metagenomes</taxon>
        <taxon>organismal metagenomes</taxon>
    </lineage>
</organism>
<sequence length="191" mass="22932">MDFVLKTVYSFVYYYSCLEIWISEKLNENSIVKKIYDYIDSFYVSSTQYLFVENGYKIVISKDLTSVPQKYDFILRNEYVKKKKNYKIIYDSVKDIKEKYEISTKSFLSFVVTHKNIDIDIHLNTREYTYMVVGNCINKKFIYYLLKNMEFAKEPFTEFDYSLQILTNDVTFLNLTSSDKLVIMKYGFIKL</sequence>